<evidence type="ECO:0000313" key="9">
    <source>
        <dbReference type="Proteomes" id="UP000001036"/>
    </source>
</evidence>
<dbReference type="GO" id="GO:0008831">
    <property type="term" value="F:dTDP-4-dehydrorhamnose reductase activity"/>
    <property type="evidence" value="ECO:0007669"/>
    <property type="project" value="UniProtKB-EC"/>
</dbReference>
<dbReference type="EC" id="1.1.1.133" evidence="3 6"/>
<proteinExistence type="inferred from homology"/>
<comment type="pathway">
    <text evidence="1 6">Carbohydrate biosynthesis; dTDP-L-rhamnose biosynthesis.</text>
</comment>
<keyword evidence="6" id="KW-0521">NADP</keyword>
<organism evidence="8 9">
    <name type="scientific">Cellvibrio japonicus (strain Ueda107)</name>
    <name type="common">Pseudomonas fluorescens subsp. cellulosa</name>
    <dbReference type="NCBI Taxonomy" id="498211"/>
    <lineage>
        <taxon>Bacteria</taxon>
        <taxon>Pseudomonadati</taxon>
        <taxon>Pseudomonadota</taxon>
        <taxon>Gammaproteobacteria</taxon>
        <taxon>Cellvibrionales</taxon>
        <taxon>Cellvibrionaceae</taxon>
        <taxon>Cellvibrio</taxon>
    </lineage>
</organism>
<evidence type="ECO:0000256" key="1">
    <source>
        <dbReference type="ARBA" id="ARBA00004781"/>
    </source>
</evidence>
<dbReference type="NCBIfam" id="TIGR01214">
    <property type="entry name" value="rmlD"/>
    <property type="match status" value="1"/>
</dbReference>
<dbReference type="CDD" id="cd05254">
    <property type="entry name" value="dTDP_HR_like_SDR_e"/>
    <property type="match status" value="1"/>
</dbReference>
<comment type="similarity">
    <text evidence="2 6">Belongs to the dTDP-4-dehydrorhamnose reductase family.</text>
</comment>
<dbReference type="eggNOG" id="COG1091">
    <property type="taxonomic scope" value="Bacteria"/>
</dbReference>
<name>B3PFY3_CELJU</name>
<dbReference type="UniPathway" id="UPA00281"/>
<dbReference type="InterPro" id="IPR029903">
    <property type="entry name" value="RmlD-like-bd"/>
</dbReference>
<evidence type="ECO:0000256" key="2">
    <source>
        <dbReference type="ARBA" id="ARBA00010944"/>
    </source>
</evidence>
<keyword evidence="6 8" id="KW-0560">Oxidoreductase</keyword>
<dbReference type="HOGENOM" id="CLU_045518_1_2_6"/>
<keyword evidence="9" id="KW-1185">Reference proteome</keyword>
<gene>
    <name evidence="8" type="primary">rfbD</name>
    <name evidence="8" type="ordered locus">CJA_3437</name>
</gene>
<dbReference type="AlphaFoldDB" id="B3PFY3"/>
<feature type="domain" description="RmlD-like substrate binding" evidence="7">
    <location>
        <begin position="1"/>
        <end position="288"/>
    </location>
</feature>
<sequence>MKILVTGANGQVGHCLHQQLINNSMSFKAVTRKQLDITDVSAVERSLKEYQPNIVINAAAYTAVDKAESDQENAFRINRDGVANLASVSSAIGAAIFHISTDYVFAGNNDHPYREDDDTSPQGIYGQSKLAGEIAVIQTNPKHIILRTAWVFGEHGNNFVKTMIRLGRTRDSLGIVADQHGGPTHAGDIATALIRIAHQYIKTGDLPWGTYHYAGMPHTNWYEFARAIFKQVEAENLYDKATPSLNAIATADYPTPAKRPANSRLDCTKIQTNFGIAPSDWQAALNNIKAYAG</sequence>
<dbReference type="PANTHER" id="PTHR10491:SF4">
    <property type="entry name" value="METHIONINE ADENOSYLTRANSFERASE 2 SUBUNIT BETA"/>
    <property type="match status" value="1"/>
</dbReference>
<dbReference type="Gene3D" id="3.90.25.10">
    <property type="entry name" value="UDP-galactose 4-epimerase, domain 1"/>
    <property type="match status" value="1"/>
</dbReference>
<accession>B3PFY3</accession>
<dbReference type="UniPathway" id="UPA00124"/>
<dbReference type="Pfam" id="PF04321">
    <property type="entry name" value="RmlD_sub_bind"/>
    <property type="match status" value="1"/>
</dbReference>
<evidence type="ECO:0000259" key="7">
    <source>
        <dbReference type="Pfam" id="PF04321"/>
    </source>
</evidence>
<comment type="function">
    <text evidence="6">Catalyzes the reduction of dTDP-6-deoxy-L-lyxo-4-hexulose to yield dTDP-L-rhamnose.</text>
</comment>
<dbReference type="InterPro" id="IPR036291">
    <property type="entry name" value="NAD(P)-bd_dom_sf"/>
</dbReference>
<comment type="catalytic activity">
    <reaction evidence="5 6">
        <text>dTDP-beta-L-rhamnose + NADP(+) = dTDP-4-dehydro-beta-L-rhamnose + NADPH + H(+)</text>
        <dbReference type="Rhea" id="RHEA:21796"/>
        <dbReference type="ChEBI" id="CHEBI:15378"/>
        <dbReference type="ChEBI" id="CHEBI:57510"/>
        <dbReference type="ChEBI" id="CHEBI:57783"/>
        <dbReference type="ChEBI" id="CHEBI:58349"/>
        <dbReference type="ChEBI" id="CHEBI:62830"/>
        <dbReference type="EC" id="1.1.1.133"/>
    </reaction>
</comment>
<dbReference type="GO" id="GO:0019305">
    <property type="term" value="P:dTDP-rhamnose biosynthetic process"/>
    <property type="evidence" value="ECO:0007669"/>
    <property type="project" value="UniProtKB-UniPathway"/>
</dbReference>
<dbReference type="EMBL" id="CP000934">
    <property type="protein sequence ID" value="ACE83423.1"/>
    <property type="molecule type" value="Genomic_DNA"/>
</dbReference>
<evidence type="ECO:0000256" key="5">
    <source>
        <dbReference type="ARBA" id="ARBA00048200"/>
    </source>
</evidence>
<comment type="cofactor">
    <cofactor evidence="6">
        <name>Mg(2+)</name>
        <dbReference type="ChEBI" id="CHEBI:18420"/>
    </cofactor>
    <text evidence="6">Binds 1 Mg(2+) ion per monomer.</text>
</comment>
<evidence type="ECO:0000256" key="6">
    <source>
        <dbReference type="RuleBase" id="RU364082"/>
    </source>
</evidence>
<dbReference type="Gene3D" id="3.40.50.720">
    <property type="entry name" value="NAD(P)-binding Rossmann-like Domain"/>
    <property type="match status" value="1"/>
</dbReference>
<dbReference type="Proteomes" id="UP000001036">
    <property type="component" value="Chromosome"/>
</dbReference>
<dbReference type="KEGG" id="cja:CJA_3437"/>
<evidence type="ECO:0000313" key="8">
    <source>
        <dbReference type="EMBL" id="ACE83423.1"/>
    </source>
</evidence>
<dbReference type="OrthoDB" id="9803892at2"/>
<dbReference type="PANTHER" id="PTHR10491">
    <property type="entry name" value="DTDP-4-DEHYDRORHAMNOSE REDUCTASE"/>
    <property type="match status" value="1"/>
</dbReference>
<reference evidence="8 9" key="1">
    <citation type="journal article" date="2008" name="J. Bacteriol.">
        <title>Insights into plant cell wall degradation from the genome sequence of the soil bacterium Cellvibrio japonicus.</title>
        <authorList>
            <person name="Deboy R.T."/>
            <person name="Mongodin E.F."/>
            <person name="Fouts D.E."/>
            <person name="Tailford L.E."/>
            <person name="Khouri H."/>
            <person name="Emerson J.B."/>
            <person name="Mohamoud Y."/>
            <person name="Watkins K."/>
            <person name="Henrissat B."/>
            <person name="Gilbert H.J."/>
            <person name="Nelson K.E."/>
        </authorList>
    </citation>
    <scope>NUCLEOTIDE SEQUENCE [LARGE SCALE GENOMIC DNA]</scope>
    <source>
        <strain evidence="8 9">Ueda107</strain>
    </source>
</reference>
<evidence type="ECO:0000256" key="3">
    <source>
        <dbReference type="ARBA" id="ARBA00012929"/>
    </source>
</evidence>
<protein>
    <recommendedName>
        <fullName evidence="4 6">dTDP-4-dehydrorhamnose reductase</fullName>
        <ecNumber evidence="3 6">1.1.1.133</ecNumber>
    </recommendedName>
</protein>
<evidence type="ECO:0000256" key="4">
    <source>
        <dbReference type="ARBA" id="ARBA00017099"/>
    </source>
</evidence>
<dbReference type="RefSeq" id="WP_012489012.1">
    <property type="nucleotide sequence ID" value="NC_010995.1"/>
</dbReference>
<dbReference type="SUPFAM" id="SSF51735">
    <property type="entry name" value="NAD(P)-binding Rossmann-fold domains"/>
    <property type="match status" value="1"/>
</dbReference>
<dbReference type="InterPro" id="IPR005913">
    <property type="entry name" value="dTDP_dehydrorham_reduct"/>
</dbReference>
<dbReference type="GO" id="GO:0009243">
    <property type="term" value="P:O antigen biosynthetic process"/>
    <property type="evidence" value="ECO:0007669"/>
    <property type="project" value="UniProtKB-UniPathway"/>
</dbReference>
<dbReference type="STRING" id="498211.CJA_3437"/>